<feature type="region of interest" description="Disordered" evidence="1">
    <location>
        <begin position="195"/>
        <end position="218"/>
    </location>
</feature>
<gene>
    <name evidence="2" type="ORF">QO010_003520</name>
</gene>
<evidence type="ECO:0000313" key="3">
    <source>
        <dbReference type="Proteomes" id="UP001228905"/>
    </source>
</evidence>
<dbReference type="EMBL" id="JAUSVS010000008">
    <property type="protein sequence ID" value="MDQ0465728.1"/>
    <property type="molecule type" value="Genomic_DNA"/>
</dbReference>
<accession>A0ABU0IUN2</accession>
<evidence type="ECO:0000256" key="1">
    <source>
        <dbReference type="SAM" id="MobiDB-lite"/>
    </source>
</evidence>
<sequence>MARDLGAALEDRGIVRGLMADRGFGDAKARRADVFEALRVAATAEWLDVLGLDLPTTQFCLGQMGGRSVSATARVGQVLGAVGLMTDGVPADAAARWACEAWLMGMLEARITLVWPKPGETFDRRRHEPARPLEGQAGRLRVARLRRPGFELGEEIYKALVDVTAGTQPPLPDIAADRRVKLQFLPLLVRASKVPLSMPPPPHPSSERPARPPPSRGATSIETAVQRFFDTLRRHGDAGQFRPEFELRRMEAGRGLGTAYGEDDLVLIFQIAHDLATETTGPAGSEALFRDLVAGSGLSHLSVFWPEGGTSSDLVDSVNGARGNTSTVSQVLAPGLKSEAEGRWPLVKAVIEWNK</sequence>
<protein>
    <submittedName>
        <fullName evidence="2">Uncharacterized protein</fullName>
    </submittedName>
</protein>
<keyword evidence="3" id="KW-1185">Reference proteome</keyword>
<dbReference type="Proteomes" id="UP001228905">
    <property type="component" value="Unassembled WGS sequence"/>
</dbReference>
<proteinExistence type="predicted"/>
<comment type="caution">
    <text evidence="2">The sequence shown here is derived from an EMBL/GenBank/DDBJ whole genome shotgun (WGS) entry which is preliminary data.</text>
</comment>
<organism evidence="2 3">
    <name type="scientific">Caulobacter ginsengisoli</name>
    <dbReference type="NCBI Taxonomy" id="400775"/>
    <lineage>
        <taxon>Bacteria</taxon>
        <taxon>Pseudomonadati</taxon>
        <taxon>Pseudomonadota</taxon>
        <taxon>Alphaproteobacteria</taxon>
        <taxon>Caulobacterales</taxon>
        <taxon>Caulobacteraceae</taxon>
        <taxon>Caulobacter</taxon>
    </lineage>
</organism>
<dbReference type="RefSeq" id="WP_307351292.1">
    <property type="nucleotide sequence ID" value="NZ_JAUSVS010000008.1"/>
</dbReference>
<name>A0ABU0IUN2_9CAUL</name>
<evidence type="ECO:0000313" key="2">
    <source>
        <dbReference type="EMBL" id="MDQ0465728.1"/>
    </source>
</evidence>
<reference evidence="2 3" key="1">
    <citation type="submission" date="2023-07" db="EMBL/GenBank/DDBJ databases">
        <title>Genomic Encyclopedia of Type Strains, Phase IV (KMG-IV): sequencing the most valuable type-strain genomes for metagenomic binning, comparative biology and taxonomic classification.</title>
        <authorList>
            <person name="Goeker M."/>
        </authorList>
    </citation>
    <scope>NUCLEOTIDE SEQUENCE [LARGE SCALE GENOMIC DNA]</scope>
    <source>
        <strain evidence="2 3">DSM 18695</strain>
    </source>
</reference>